<feature type="repeat" description="Solcar" evidence="11">
    <location>
        <begin position="18"/>
        <end position="107"/>
    </location>
</feature>
<evidence type="ECO:0000313" key="18">
    <source>
        <dbReference type="RefSeq" id="XP_046602781.1"/>
    </source>
</evidence>
<keyword evidence="2 10" id="KW-0813">Transport</keyword>
<dbReference type="RefSeq" id="XP_046602780.1">
    <property type="nucleotide sequence ID" value="XM_046746824.1"/>
</dbReference>
<name>A0A6J0CA48_NEOLC</name>
<evidence type="ECO:0000313" key="15">
    <source>
        <dbReference type="RefSeq" id="XP_046602778.1"/>
    </source>
</evidence>
<keyword evidence="5 10" id="KW-0999">Mitochondrion inner membrane</keyword>
<comment type="catalytic activity">
    <reaction evidence="9 10">
        <text>glycine(in) = glycine(out)</text>
        <dbReference type="Rhea" id="RHEA:70715"/>
        <dbReference type="ChEBI" id="CHEBI:57305"/>
    </reaction>
</comment>
<dbReference type="AlphaFoldDB" id="A0A6J0CA48"/>
<dbReference type="RefSeq" id="XP_046602778.1">
    <property type="nucleotide sequence ID" value="XM_046746822.1"/>
</dbReference>
<accession>A0A6J0CA48</accession>
<dbReference type="InterPro" id="IPR018108">
    <property type="entry name" value="MCP_transmembrane"/>
</dbReference>
<evidence type="ECO:0000256" key="4">
    <source>
        <dbReference type="ARBA" id="ARBA00022737"/>
    </source>
</evidence>
<evidence type="ECO:0000256" key="3">
    <source>
        <dbReference type="ARBA" id="ARBA00022692"/>
    </source>
</evidence>
<sequence>MQSDYSDCKQDLKRNNQQSVLESFIAGSCSGTVSTILFQPLDLIKTRLQSKVTRPVGTPSPGIVDIAIYVIRNENVFGLWRGITPSLIRVVPGVGLYFASLNWLQSTLHLKEPLTSLEAIALGITARSMAGTMLIPITVVKTRFESGIYKYSSMRSALYAIYKYEGTKGLVCGLVPTLFRDAPFSGLYLMFYTHCKKAIPQDYKSSNRTTSMHFACGLFAGLLASCVTQPADVIKTRMQIYPQEFKTLYTSFVSVYNEHGILGYFKGIVPRMLRRTLMAAITWTIYEEVTSK</sequence>
<evidence type="ECO:0000256" key="6">
    <source>
        <dbReference type="ARBA" id="ARBA00022989"/>
    </source>
</evidence>
<dbReference type="RefSeq" id="XP_046602781.1">
    <property type="nucleotide sequence ID" value="XM_046746825.1"/>
</dbReference>
<evidence type="ECO:0000256" key="9">
    <source>
        <dbReference type="ARBA" id="ARBA00034060"/>
    </source>
</evidence>
<dbReference type="GO" id="GO:1904983">
    <property type="term" value="P:glycine import into mitochondrion"/>
    <property type="evidence" value="ECO:0007669"/>
    <property type="project" value="UniProtKB-UniRule"/>
</dbReference>
<feature type="repeat" description="Solcar" evidence="11">
    <location>
        <begin position="114"/>
        <end position="198"/>
    </location>
</feature>
<evidence type="ECO:0000256" key="7">
    <source>
        <dbReference type="ARBA" id="ARBA00023128"/>
    </source>
</evidence>
<dbReference type="RefSeq" id="XP_046602777.1">
    <property type="nucleotide sequence ID" value="XM_046746821.1"/>
</dbReference>
<dbReference type="SUPFAM" id="SSF103506">
    <property type="entry name" value="Mitochondrial carrier"/>
    <property type="match status" value="1"/>
</dbReference>
<evidence type="ECO:0000256" key="10">
    <source>
        <dbReference type="HAMAP-Rule" id="MF_03064"/>
    </source>
</evidence>
<evidence type="ECO:0000313" key="14">
    <source>
        <dbReference type="RefSeq" id="XP_046602777.1"/>
    </source>
</evidence>
<keyword evidence="7 10" id="KW-0496">Mitochondrion</keyword>
<feature type="repeat" description="Solcar" evidence="11">
    <location>
        <begin position="208"/>
        <end position="292"/>
    </location>
</feature>
<reference evidence="13 14" key="1">
    <citation type="submission" date="2025-05" db="UniProtKB">
        <authorList>
            <consortium name="RefSeq"/>
        </authorList>
    </citation>
    <scope>IDENTIFICATION</scope>
    <source>
        <tissue evidence="13 14">Thorax and Abdomen</tissue>
    </source>
</reference>
<evidence type="ECO:0000256" key="1">
    <source>
        <dbReference type="ARBA" id="ARBA00004141"/>
    </source>
</evidence>
<dbReference type="InterPro" id="IPR030847">
    <property type="entry name" value="Hem25/SLC25A38"/>
</dbReference>
<dbReference type="PROSITE" id="PS50920">
    <property type="entry name" value="SOLCAR"/>
    <property type="match status" value="3"/>
</dbReference>
<dbReference type="InterPro" id="IPR002067">
    <property type="entry name" value="MCP"/>
</dbReference>
<evidence type="ECO:0000256" key="8">
    <source>
        <dbReference type="ARBA" id="ARBA00023136"/>
    </source>
</evidence>
<dbReference type="InterPro" id="IPR023395">
    <property type="entry name" value="MCP_dom_sf"/>
</dbReference>
<dbReference type="RefSeq" id="XP_015523432.2">
    <property type="nucleotide sequence ID" value="XM_015667946.2"/>
</dbReference>
<evidence type="ECO:0000313" key="12">
    <source>
        <dbReference type="Proteomes" id="UP000829291"/>
    </source>
</evidence>
<evidence type="ECO:0000313" key="17">
    <source>
        <dbReference type="RefSeq" id="XP_046602780.1"/>
    </source>
</evidence>
<keyword evidence="4 10" id="KW-0677">Repeat</keyword>
<comment type="function">
    <text evidence="10">Mitochondrial glycine transporter that imports glycine into the mitochondrial matrix. Plays an important role in providing glycine for the first enzymatic step in heme biosynthesis, the condensation of glycine with succinyl-CoA to produce 5-aminolevulinate (ALA) in the miochondrial matrix.</text>
</comment>
<dbReference type="OrthoDB" id="1924968at2759"/>
<keyword evidence="12" id="KW-1185">Reference proteome</keyword>
<dbReference type="InParanoid" id="A0A6J0CA48"/>
<evidence type="ECO:0000256" key="5">
    <source>
        <dbReference type="ARBA" id="ARBA00022792"/>
    </source>
</evidence>
<dbReference type="HAMAP" id="MF_03064">
    <property type="entry name" value="SLC25A38"/>
    <property type="match status" value="1"/>
</dbReference>
<dbReference type="PANTHER" id="PTHR46181">
    <property type="entry name" value="MITOCHONDRIAL GLYCINE TRANSPORTER"/>
    <property type="match status" value="1"/>
</dbReference>
<dbReference type="Pfam" id="PF00153">
    <property type="entry name" value="Mito_carr"/>
    <property type="match status" value="3"/>
</dbReference>
<comment type="similarity">
    <text evidence="10">Belongs to the mitochondrial carrier (TC 2.A.29) family. SLC25A38 subfamily.</text>
</comment>
<protein>
    <recommendedName>
        <fullName evidence="10">Mitochondrial glycine transporter</fullName>
    </recommendedName>
    <alternativeName>
        <fullName evidence="10">Solute carrier family 25 member 38 homolog</fullName>
    </alternativeName>
</protein>
<dbReference type="PANTHER" id="PTHR46181:SF3">
    <property type="entry name" value="MITOCHONDRIAL GLYCINE TRANSPORTER"/>
    <property type="match status" value="1"/>
</dbReference>
<evidence type="ECO:0000313" key="16">
    <source>
        <dbReference type="RefSeq" id="XP_046602779.1"/>
    </source>
</evidence>
<dbReference type="GO" id="GO:0005743">
    <property type="term" value="C:mitochondrial inner membrane"/>
    <property type="evidence" value="ECO:0007669"/>
    <property type="project" value="UniProtKB-SubCell"/>
</dbReference>
<dbReference type="GeneID" id="107226958"/>
<dbReference type="Proteomes" id="UP000829291">
    <property type="component" value="Chromosome 1"/>
</dbReference>
<keyword evidence="3 10" id="KW-0812">Transmembrane</keyword>
<proteinExistence type="inferred from homology"/>
<keyword evidence="6 10" id="KW-1133">Transmembrane helix</keyword>
<evidence type="ECO:0000256" key="2">
    <source>
        <dbReference type="ARBA" id="ARBA00022448"/>
    </source>
</evidence>
<evidence type="ECO:0000256" key="11">
    <source>
        <dbReference type="PROSITE-ProRule" id="PRU00282"/>
    </source>
</evidence>
<gene>
    <name evidence="13 14 15 16 17 18" type="primary">LOC107226958</name>
</gene>
<organism evidence="12 13">
    <name type="scientific">Neodiprion lecontei</name>
    <name type="common">Redheaded pine sawfly</name>
    <dbReference type="NCBI Taxonomy" id="441921"/>
    <lineage>
        <taxon>Eukaryota</taxon>
        <taxon>Metazoa</taxon>
        <taxon>Ecdysozoa</taxon>
        <taxon>Arthropoda</taxon>
        <taxon>Hexapoda</taxon>
        <taxon>Insecta</taxon>
        <taxon>Pterygota</taxon>
        <taxon>Neoptera</taxon>
        <taxon>Endopterygota</taxon>
        <taxon>Hymenoptera</taxon>
        <taxon>Tenthredinoidea</taxon>
        <taxon>Diprionidae</taxon>
        <taxon>Diprioninae</taxon>
        <taxon>Neodiprion</taxon>
    </lineage>
</organism>
<dbReference type="KEGG" id="nlo:107226958"/>
<dbReference type="GO" id="GO:0015187">
    <property type="term" value="F:glycine transmembrane transporter activity"/>
    <property type="evidence" value="ECO:0007669"/>
    <property type="project" value="UniProtKB-UniRule"/>
</dbReference>
<dbReference type="RefSeq" id="XP_046602779.1">
    <property type="nucleotide sequence ID" value="XM_046746823.1"/>
</dbReference>
<keyword evidence="8 10" id="KW-0472">Membrane</keyword>
<dbReference type="Gene3D" id="1.50.40.10">
    <property type="entry name" value="Mitochondrial carrier domain"/>
    <property type="match status" value="1"/>
</dbReference>
<dbReference type="PRINTS" id="PR00926">
    <property type="entry name" value="MITOCARRIER"/>
</dbReference>
<evidence type="ECO:0000313" key="13">
    <source>
        <dbReference type="RefSeq" id="XP_015523432.2"/>
    </source>
</evidence>
<comment type="subcellular location">
    <subcellularLocation>
        <location evidence="1">Membrane</location>
        <topology evidence="1">Multi-pass membrane protein</topology>
    </subcellularLocation>
    <subcellularLocation>
        <location evidence="10">Mitochondrion inner membrane</location>
        <topology evidence="10">Multi-pass membrane protein</topology>
    </subcellularLocation>
</comment>